<accession>A0A0L0DH44</accession>
<feature type="domain" description="AB hydrolase-1" evidence="5">
    <location>
        <begin position="61"/>
        <end position="273"/>
    </location>
</feature>
<evidence type="ECO:0000256" key="3">
    <source>
        <dbReference type="ARBA" id="ARBA00022490"/>
    </source>
</evidence>
<dbReference type="eggNOG" id="ENOG502QPSD">
    <property type="taxonomic scope" value="Eukaryota"/>
</dbReference>
<feature type="compositionally biased region" description="Low complexity" evidence="4">
    <location>
        <begin position="323"/>
        <end position="332"/>
    </location>
</feature>
<evidence type="ECO:0000313" key="7">
    <source>
        <dbReference type="Proteomes" id="UP000054408"/>
    </source>
</evidence>
<dbReference type="EMBL" id="GL349467">
    <property type="protein sequence ID" value="KNC51461.1"/>
    <property type="molecule type" value="Genomic_DNA"/>
</dbReference>
<gene>
    <name evidence="6" type="ORF">AMSG_07656</name>
</gene>
<dbReference type="GO" id="GO:0005737">
    <property type="term" value="C:cytoplasm"/>
    <property type="evidence" value="ECO:0007669"/>
    <property type="project" value="UniProtKB-SubCell"/>
</dbReference>
<keyword evidence="3" id="KW-0963">Cytoplasm</keyword>
<dbReference type="SUPFAM" id="SSF53474">
    <property type="entry name" value="alpha/beta-Hydrolases"/>
    <property type="match status" value="1"/>
</dbReference>
<dbReference type="InterPro" id="IPR029058">
    <property type="entry name" value="AB_hydrolase_fold"/>
</dbReference>
<evidence type="ECO:0000256" key="1">
    <source>
        <dbReference type="ARBA" id="ARBA00004496"/>
    </source>
</evidence>
<dbReference type="InterPro" id="IPR000073">
    <property type="entry name" value="AB_hydrolase_1"/>
</dbReference>
<dbReference type="PANTHER" id="PTHR15913:SF0">
    <property type="entry name" value="MASPARDIN"/>
    <property type="match status" value="1"/>
</dbReference>
<feature type="region of interest" description="Disordered" evidence="4">
    <location>
        <begin position="297"/>
        <end position="332"/>
    </location>
</feature>
<name>A0A0L0DH44_THETB</name>
<sequence>MAAATRTGFGHEHDAFVRAVPVKHATVDDEYVTYYDVGPRSVTGAETSSRLEGDETTPPLICIGGLAESAACFFRQLLSLGSLGYRVVALSLPPRQTFPGLAAVVIGLCAHLGIDRAVLVGSGLGGFVAQVVTQECPDLAAGLVLINAFVDLAHFASDLSCVPLIGFMPDVIIRRKLLSRLPSGLVAPEVADSIDFMVEQVEQLPRNAIISRCRALASHYDLDGPVPLDEDHILIIDALDDVAVPPKARAEVVKFYPNARVAELKTGSNFPHLAVALDVHMHMQVFFRACGWAPANSEPDEPEPADHPSNSEPLPDASSMPFPTATLPSWSSASAAPAPVVFDSFSGGFDEADDEDAADFF</sequence>
<dbReference type="RefSeq" id="XP_013756123.1">
    <property type="nucleotide sequence ID" value="XM_013900669.1"/>
</dbReference>
<protein>
    <recommendedName>
        <fullName evidence="2">Maspardin</fullName>
    </recommendedName>
</protein>
<evidence type="ECO:0000256" key="4">
    <source>
        <dbReference type="SAM" id="MobiDB-lite"/>
    </source>
</evidence>
<proteinExistence type="predicted"/>
<comment type="subcellular location">
    <subcellularLocation>
        <location evidence="1">Cytoplasm</location>
    </subcellularLocation>
</comment>
<evidence type="ECO:0000256" key="2">
    <source>
        <dbReference type="ARBA" id="ARBA00020148"/>
    </source>
</evidence>
<dbReference type="AlphaFoldDB" id="A0A0L0DH44"/>
<organism evidence="6 7">
    <name type="scientific">Thecamonas trahens ATCC 50062</name>
    <dbReference type="NCBI Taxonomy" id="461836"/>
    <lineage>
        <taxon>Eukaryota</taxon>
        <taxon>Apusozoa</taxon>
        <taxon>Apusomonadida</taxon>
        <taxon>Apusomonadidae</taxon>
        <taxon>Thecamonas</taxon>
    </lineage>
</organism>
<dbReference type="InterPro" id="IPR026151">
    <property type="entry name" value="Maspardin"/>
</dbReference>
<dbReference type="Pfam" id="PF12697">
    <property type="entry name" value="Abhydrolase_6"/>
    <property type="match status" value="1"/>
</dbReference>
<reference evidence="6 7" key="1">
    <citation type="submission" date="2010-05" db="EMBL/GenBank/DDBJ databases">
        <title>The Genome Sequence of Thecamonas trahens ATCC 50062.</title>
        <authorList>
            <consortium name="The Broad Institute Genome Sequencing Platform"/>
            <person name="Russ C."/>
            <person name="Cuomo C."/>
            <person name="Shea T."/>
            <person name="Young S.K."/>
            <person name="Zeng Q."/>
            <person name="Koehrsen M."/>
            <person name="Haas B."/>
            <person name="Borodovsky M."/>
            <person name="Guigo R."/>
            <person name="Alvarado L."/>
            <person name="Berlin A."/>
            <person name="Bochicchio J."/>
            <person name="Borenstein D."/>
            <person name="Chapman S."/>
            <person name="Chen Z."/>
            <person name="Freedman E."/>
            <person name="Gellesch M."/>
            <person name="Goldberg J."/>
            <person name="Griggs A."/>
            <person name="Gujja S."/>
            <person name="Heilman E."/>
            <person name="Heiman D."/>
            <person name="Hepburn T."/>
            <person name="Howarth C."/>
            <person name="Jen D."/>
            <person name="Larson L."/>
            <person name="Mehta T."/>
            <person name="Park D."/>
            <person name="Pearson M."/>
            <person name="Roberts A."/>
            <person name="Saif S."/>
            <person name="Shenoy N."/>
            <person name="Sisk P."/>
            <person name="Stolte C."/>
            <person name="Sykes S."/>
            <person name="Thomson T."/>
            <person name="Walk T."/>
            <person name="White J."/>
            <person name="Yandava C."/>
            <person name="Burger G."/>
            <person name="Gray M.W."/>
            <person name="Holland P.W.H."/>
            <person name="King N."/>
            <person name="Lang F.B.F."/>
            <person name="Roger A.J."/>
            <person name="Ruiz-Trillo I."/>
            <person name="Lander E."/>
            <person name="Nusbaum C."/>
        </authorList>
    </citation>
    <scope>NUCLEOTIDE SEQUENCE [LARGE SCALE GENOMIC DNA]</scope>
    <source>
        <strain evidence="6 7">ATCC 50062</strain>
    </source>
</reference>
<evidence type="ECO:0000313" key="6">
    <source>
        <dbReference type="EMBL" id="KNC51461.1"/>
    </source>
</evidence>
<dbReference type="OrthoDB" id="10264550at2759"/>
<dbReference type="PANTHER" id="PTHR15913">
    <property type="entry name" value="ACID CLUSTER PROTEIN 33"/>
    <property type="match status" value="1"/>
</dbReference>
<dbReference type="Gene3D" id="3.40.50.1820">
    <property type="entry name" value="alpha/beta hydrolase"/>
    <property type="match status" value="1"/>
</dbReference>
<keyword evidence="7" id="KW-1185">Reference proteome</keyword>
<dbReference type="GeneID" id="25566528"/>
<dbReference type="OMA" id="CYVQPQK"/>
<evidence type="ECO:0000259" key="5">
    <source>
        <dbReference type="Pfam" id="PF12697"/>
    </source>
</evidence>
<dbReference type="Proteomes" id="UP000054408">
    <property type="component" value="Unassembled WGS sequence"/>
</dbReference>